<dbReference type="InterPro" id="IPR035082">
    <property type="entry name" value="Nrap_D1"/>
</dbReference>
<comment type="similarity">
    <text evidence="2 5">Belongs to the NRAP family.</text>
</comment>
<evidence type="ECO:0000259" key="12">
    <source>
        <dbReference type="Pfam" id="PF17407"/>
    </source>
</evidence>
<gene>
    <name evidence="13" type="ORF">GP486_002742</name>
</gene>
<feature type="domain" description="Nrap protein" evidence="12">
    <location>
        <begin position="986"/>
        <end position="1127"/>
    </location>
</feature>
<dbReference type="Pfam" id="PF17405">
    <property type="entry name" value="Nrap_D4"/>
    <property type="match status" value="1"/>
</dbReference>
<dbReference type="Gene3D" id="1.10.1410.10">
    <property type="match status" value="1"/>
</dbReference>
<feature type="domain" description="Nrap protein" evidence="7">
    <location>
        <begin position="167"/>
        <end position="311"/>
    </location>
</feature>
<dbReference type="GO" id="GO:0032040">
    <property type="term" value="C:small-subunit processome"/>
    <property type="evidence" value="ECO:0007669"/>
    <property type="project" value="TreeGrafter"/>
</dbReference>
<comment type="subcellular location">
    <subcellularLocation>
        <location evidence="1 5">Nucleus</location>
        <location evidence="1 5">Nucleolus</location>
    </subcellularLocation>
</comment>
<dbReference type="PANTHER" id="PTHR17972">
    <property type="entry name" value="NUCLEOLAR RNA-ASSOCIATED PROTEIN"/>
    <property type="match status" value="1"/>
</dbReference>
<dbReference type="Pfam" id="PF17403">
    <property type="entry name" value="Nrap_D2"/>
    <property type="match status" value="1"/>
</dbReference>
<organism evidence="13 14">
    <name type="scientific">Trichoglossum hirsutum</name>
    <dbReference type="NCBI Taxonomy" id="265104"/>
    <lineage>
        <taxon>Eukaryota</taxon>
        <taxon>Fungi</taxon>
        <taxon>Dikarya</taxon>
        <taxon>Ascomycota</taxon>
        <taxon>Pezizomycotina</taxon>
        <taxon>Geoglossomycetes</taxon>
        <taxon>Geoglossales</taxon>
        <taxon>Geoglossaceae</taxon>
        <taxon>Trichoglossum</taxon>
    </lineage>
</organism>
<evidence type="ECO:0000256" key="1">
    <source>
        <dbReference type="ARBA" id="ARBA00004604"/>
    </source>
</evidence>
<keyword evidence="5" id="KW-0698">rRNA processing</keyword>
<protein>
    <recommendedName>
        <fullName evidence="5">U3 small nucleolar RNA-associated protein 22</fullName>
    </recommendedName>
</protein>
<dbReference type="InterPro" id="IPR035368">
    <property type="entry name" value="Nrap_D3"/>
</dbReference>
<evidence type="ECO:0000313" key="14">
    <source>
        <dbReference type="Proteomes" id="UP000750711"/>
    </source>
</evidence>
<evidence type="ECO:0000259" key="8">
    <source>
        <dbReference type="Pfam" id="PF17403"/>
    </source>
</evidence>
<evidence type="ECO:0000259" key="11">
    <source>
        <dbReference type="Pfam" id="PF17406"/>
    </source>
</evidence>
<dbReference type="Pfam" id="PF17406">
    <property type="entry name" value="Nrap_D5"/>
    <property type="match status" value="1"/>
</dbReference>
<evidence type="ECO:0000256" key="2">
    <source>
        <dbReference type="ARBA" id="ARBA00006674"/>
    </source>
</evidence>
<dbReference type="GO" id="GO:0006409">
    <property type="term" value="P:tRNA export from nucleus"/>
    <property type="evidence" value="ECO:0007669"/>
    <property type="project" value="TreeGrafter"/>
</dbReference>
<evidence type="ECO:0000256" key="6">
    <source>
        <dbReference type="SAM" id="MobiDB-lite"/>
    </source>
</evidence>
<dbReference type="Pfam" id="PF17407">
    <property type="entry name" value="Nrap_D6"/>
    <property type="match status" value="1"/>
</dbReference>
<dbReference type="GO" id="GO:0032545">
    <property type="term" value="C:CURI complex"/>
    <property type="evidence" value="ECO:0007669"/>
    <property type="project" value="TreeGrafter"/>
</dbReference>
<keyword evidence="5" id="KW-0687">Ribonucleoprotein</keyword>
<dbReference type="InterPro" id="IPR035369">
    <property type="entry name" value="Nrap_D4"/>
</dbReference>
<evidence type="ECO:0000256" key="4">
    <source>
        <dbReference type="ARBA" id="ARBA00023242"/>
    </source>
</evidence>
<dbReference type="PANTHER" id="PTHR17972:SF0">
    <property type="entry name" value="NUCLEOLAR PROTEIN 6"/>
    <property type="match status" value="1"/>
</dbReference>
<dbReference type="GO" id="GO:0034456">
    <property type="term" value="C:UTP-C complex"/>
    <property type="evidence" value="ECO:0007669"/>
    <property type="project" value="TreeGrafter"/>
</dbReference>
<feature type="domain" description="Nrap protein" evidence="8">
    <location>
        <begin position="315"/>
        <end position="456"/>
    </location>
</feature>
<keyword evidence="14" id="KW-1185">Reference proteome</keyword>
<feature type="domain" description="Nrap protein" evidence="11">
    <location>
        <begin position="827"/>
        <end position="981"/>
    </location>
</feature>
<feature type="domain" description="Nrap protein" evidence="10">
    <location>
        <begin position="637"/>
        <end position="825"/>
    </location>
</feature>
<feature type="region of interest" description="Disordered" evidence="6">
    <location>
        <begin position="675"/>
        <end position="695"/>
    </location>
</feature>
<evidence type="ECO:0000259" key="9">
    <source>
        <dbReference type="Pfam" id="PF17404"/>
    </source>
</evidence>
<dbReference type="InterPro" id="IPR035370">
    <property type="entry name" value="Nrap_D5"/>
</dbReference>
<dbReference type="InterPro" id="IPR035371">
    <property type="entry name" value="Nrap_D6"/>
</dbReference>
<proteinExistence type="inferred from homology"/>
<dbReference type="InterPro" id="IPR005554">
    <property type="entry name" value="NOL6/Upt22"/>
</dbReference>
<evidence type="ECO:0000259" key="10">
    <source>
        <dbReference type="Pfam" id="PF17405"/>
    </source>
</evidence>
<keyword evidence="3 5" id="KW-0694">RNA-binding</keyword>
<dbReference type="Gene3D" id="3.30.70.3030">
    <property type="match status" value="1"/>
</dbReference>
<reference evidence="13" key="1">
    <citation type="submission" date="2021-03" db="EMBL/GenBank/DDBJ databases">
        <title>Comparative genomics and phylogenomic investigation of the class Geoglossomycetes provide insights into ecological specialization and systematics.</title>
        <authorList>
            <person name="Melie T."/>
            <person name="Pirro S."/>
            <person name="Miller A.N."/>
            <person name="Quandt A."/>
        </authorList>
    </citation>
    <scope>NUCLEOTIDE SEQUENCE</scope>
    <source>
        <strain evidence="13">CAQ_001_2017</strain>
    </source>
</reference>
<evidence type="ECO:0000256" key="5">
    <source>
        <dbReference type="RuleBase" id="RU364032"/>
    </source>
</evidence>
<evidence type="ECO:0000256" key="3">
    <source>
        <dbReference type="ARBA" id="ARBA00022884"/>
    </source>
</evidence>
<dbReference type="Pfam" id="PF17404">
    <property type="entry name" value="Nrap_D3"/>
    <property type="match status" value="1"/>
</dbReference>
<comment type="caution">
    <text evidence="13">The sequence shown here is derived from an EMBL/GenBank/DDBJ whole genome shotgun (WGS) entry which is preliminary data.</text>
</comment>
<dbReference type="GO" id="GO:0006364">
    <property type="term" value="P:rRNA processing"/>
    <property type="evidence" value="ECO:0007669"/>
    <property type="project" value="UniProtKB-KW"/>
</dbReference>
<sequence length="1131" mass="126822">MDSHATKKRKVEHDSSSYGTDEWTAYMRIDGQKENLKFAKHRTAWDMTSQDGQLLAEEMYKSSMFKLQLDELLAEVQPNYVKRMAPVENALRKLKTIIERIPDREPTDAVEAEKELYRHHKIAVPFTDPELARDVKYKLTYSRPTNINIVGSYALKTAVKTSGIISVDMAITLPSSLFQEKDYLNYRYFHKRAYYLACLVAGINEDKDCKFKTRFCYLNGNDIQPAVVISPSEDGGVDDFSSSRCDIRIFPTVSGDLFSNAKLLPDRNCVRRFQGSPGSTSTLAPTPFYNATLMSECSVIPYLKLFHDTSSRCGSFKDACVLGRIWLQQRGFGGNISKGGFGHFEWAAVTATLLQGGGPRGQSLLSPSYSSYQLFKATLQFLASTDMVANPLLLQTEEFGAPKLGVPMFYDGSRSMNVLFKMTLWSYRLLQREARISLDMLRDTVADSFEASFIVKADEPLQRFDLLARIPISPEILSQQRSVDHKSVTASFCQKLYQVLSRGAGDRATLIYLSGPEAGSWPINEPTPSTGSQPRILVGFLLNSANAGRVVDHGPPAEAKEEAAAFRDFWGKKAELRRFKDGSILESLVWSKESKTPIFQQVVLYLLDRNFGIDVTKAVTFVGDNFSGPILMPGASGTQTIAMFQPIMTEFNKLERDIRTMEGLPLQLSQISGSSPKLRYTSIDPPPSSGRPGANMDPADVVILFEGSGRWPDDLAAIQRTKVAFLLKIAEVLEESVEDITARTGLENGDSSIRNISFLDVTYKSGAAFRLRIHNEREQTLLERLLKSKSLEPRKREEAILAQSEYKRIFAQSRSHTQALQTLCTRFVFLSPTIRLVKLWFASHLLSRHVSEELAELFVVHIFLQPYPWESPSSVMTGFLRTLLWLSRWDWRLDPLIVDFSGEMKVGDINAIKTRFEAWRKIDPGMNRVVLFAASNLDPEGLTWTQFGPSKVVAARVTALARSACAAVKEAGLEIVPETLFIPSAADYDFTIHLSSRFSSYRRGKKPSAKHTIFKNLQTHAGQDANVDLLGYDPVRLFVEELTNLYANNIIFFHNSHGGTFIGGIWSPLATSPRPWKVNLSYSTKPMVSQEEADEDENPEEVARLVVNKTAILNEIARLGGDMISRIESKS</sequence>
<dbReference type="Proteomes" id="UP000750711">
    <property type="component" value="Unassembled WGS sequence"/>
</dbReference>
<dbReference type="InterPro" id="IPR035367">
    <property type="entry name" value="Nrap_D2"/>
</dbReference>
<feature type="domain" description="Nrap protein" evidence="9">
    <location>
        <begin position="460"/>
        <end position="611"/>
    </location>
</feature>
<keyword evidence="4 5" id="KW-0539">Nucleus</keyword>
<dbReference type="Pfam" id="PF03813">
    <property type="entry name" value="Nrap"/>
    <property type="match status" value="1"/>
</dbReference>
<dbReference type="GO" id="GO:0003723">
    <property type="term" value="F:RNA binding"/>
    <property type="evidence" value="ECO:0007669"/>
    <property type="project" value="UniProtKB-KW"/>
</dbReference>
<evidence type="ECO:0000259" key="7">
    <source>
        <dbReference type="Pfam" id="PF03813"/>
    </source>
</evidence>
<name>A0A9P8LEH7_9PEZI</name>
<dbReference type="EMBL" id="JAGHQM010000323">
    <property type="protein sequence ID" value="KAH0562575.1"/>
    <property type="molecule type" value="Genomic_DNA"/>
</dbReference>
<accession>A0A9P8LEH7</accession>
<dbReference type="AlphaFoldDB" id="A0A9P8LEH7"/>
<keyword evidence="5" id="KW-0690">Ribosome biogenesis</keyword>
<evidence type="ECO:0000313" key="13">
    <source>
        <dbReference type="EMBL" id="KAH0562575.1"/>
    </source>
</evidence>